<dbReference type="Gene3D" id="1.10.10.60">
    <property type="entry name" value="Homeodomain-like"/>
    <property type="match status" value="1"/>
</dbReference>
<dbReference type="SMART" id="SM00717">
    <property type="entry name" value="SANT"/>
    <property type="match status" value="1"/>
</dbReference>
<evidence type="ECO:0000313" key="4">
    <source>
        <dbReference type="EMBL" id="CAL6041310.1"/>
    </source>
</evidence>
<dbReference type="InterPro" id="IPR017930">
    <property type="entry name" value="Myb_dom"/>
</dbReference>
<evidence type="ECO:0000259" key="1">
    <source>
        <dbReference type="PROSITE" id="PS51294"/>
    </source>
</evidence>
<dbReference type="Proteomes" id="UP001642409">
    <property type="component" value="Unassembled WGS sequence"/>
</dbReference>
<dbReference type="SUPFAM" id="SSF46689">
    <property type="entry name" value="Homeodomain-like"/>
    <property type="match status" value="1"/>
</dbReference>
<dbReference type="Pfam" id="PF00249">
    <property type="entry name" value="Myb_DNA-binding"/>
    <property type="match status" value="1"/>
</dbReference>
<evidence type="ECO:0000313" key="5">
    <source>
        <dbReference type="EMBL" id="CAL6041313.1"/>
    </source>
</evidence>
<proteinExistence type="predicted"/>
<dbReference type="AlphaFoldDB" id="A0AA86TH45"/>
<dbReference type="EMBL" id="CATOUU010000154">
    <property type="protein sequence ID" value="CAI9918351.1"/>
    <property type="molecule type" value="Genomic_DNA"/>
</dbReference>
<evidence type="ECO:0000313" key="6">
    <source>
        <dbReference type="Proteomes" id="UP001642409"/>
    </source>
</evidence>
<dbReference type="EMBL" id="CAXDID020000149">
    <property type="protein sequence ID" value="CAL6041310.1"/>
    <property type="molecule type" value="Genomic_DNA"/>
</dbReference>
<feature type="domain" description="HTH myb-type" evidence="1">
    <location>
        <begin position="1"/>
        <end position="53"/>
    </location>
</feature>
<dbReference type="PROSITE" id="PS51294">
    <property type="entry name" value="HTH_MYB"/>
    <property type="match status" value="1"/>
</dbReference>
<evidence type="ECO:0000313" key="3">
    <source>
        <dbReference type="EMBL" id="CAI9918354.1"/>
    </source>
</evidence>
<reference evidence="4 6" key="2">
    <citation type="submission" date="2024-07" db="EMBL/GenBank/DDBJ databases">
        <authorList>
            <person name="Akdeniz Z."/>
        </authorList>
    </citation>
    <scope>NUCLEOTIDE SEQUENCE [LARGE SCALE GENOMIC DNA]</scope>
</reference>
<dbReference type="CDD" id="cd00167">
    <property type="entry name" value="SANT"/>
    <property type="match status" value="1"/>
</dbReference>
<sequence length="106" mass="12894">MPKKCLSWTEEEQQVFFKCLEVYGNDFYSYTYHLNRSHSQIKSHYHNWLKKLLLTDNCVYHKQSPGGRHIKFRSFLNQQPELDNLEQLSQYEKQQNQYQIKGEGFE</sequence>
<accession>A0AA86TH45</accession>
<dbReference type="EMBL" id="CATOUU010000154">
    <property type="protein sequence ID" value="CAI9918354.1"/>
    <property type="molecule type" value="Genomic_DNA"/>
</dbReference>
<gene>
    <name evidence="4" type="ORF">HINF_LOCUS38963</name>
    <name evidence="5" type="ORF">HINF_LOCUS38966</name>
    <name evidence="2" type="ORF">HINF_LOCUS5996</name>
    <name evidence="3" type="ORF">HINF_LOCUS5999</name>
</gene>
<keyword evidence="6" id="KW-1185">Reference proteome</keyword>
<dbReference type="InterPro" id="IPR001005">
    <property type="entry name" value="SANT/Myb"/>
</dbReference>
<organism evidence="3">
    <name type="scientific">Hexamita inflata</name>
    <dbReference type="NCBI Taxonomy" id="28002"/>
    <lineage>
        <taxon>Eukaryota</taxon>
        <taxon>Metamonada</taxon>
        <taxon>Diplomonadida</taxon>
        <taxon>Hexamitidae</taxon>
        <taxon>Hexamitinae</taxon>
        <taxon>Hexamita</taxon>
    </lineage>
</organism>
<reference evidence="3" key="1">
    <citation type="submission" date="2023-06" db="EMBL/GenBank/DDBJ databases">
        <authorList>
            <person name="Kurt Z."/>
        </authorList>
    </citation>
    <scope>NUCLEOTIDE SEQUENCE</scope>
</reference>
<comment type="caution">
    <text evidence="3">The sequence shown here is derived from an EMBL/GenBank/DDBJ whole genome shotgun (WGS) entry which is preliminary data.</text>
</comment>
<evidence type="ECO:0000313" key="2">
    <source>
        <dbReference type="EMBL" id="CAI9918351.1"/>
    </source>
</evidence>
<name>A0AA86TH45_9EUKA</name>
<protein>
    <recommendedName>
        <fullName evidence="1">HTH myb-type domain-containing protein</fullName>
    </recommendedName>
</protein>
<dbReference type="InterPro" id="IPR009057">
    <property type="entry name" value="Homeodomain-like_sf"/>
</dbReference>
<dbReference type="EMBL" id="CAXDID020000149">
    <property type="protein sequence ID" value="CAL6041313.1"/>
    <property type="molecule type" value="Genomic_DNA"/>
</dbReference>